<evidence type="ECO:0000256" key="4">
    <source>
        <dbReference type="ARBA" id="ARBA00022989"/>
    </source>
</evidence>
<evidence type="ECO:0000313" key="8">
    <source>
        <dbReference type="Proteomes" id="UP000076154"/>
    </source>
</evidence>
<keyword evidence="4 6" id="KW-1133">Transmembrane helix</keyword>
<protein>
    <submittedName>
        <fullName evidence="7">Uncharacterized protein</fullName>
    </submittedName>
</protein>
<organism evidence="7 8">
    <name type="scientific">Hypsizygus marmoreus</name>
    <name type="common">White beech mushroom</name>
    <name type="synonym">Agaricus marmoreus</name>
    <dbReference type="NCBI Taxonomy" id="39966"/>
    <lineage>
        <taxon>Eukaryota</taxon>
        <taxon>Fungi</taxon>
        <taxon>Dikarya</taxon>
        <taxon>Basidiomycota</taxon>
        <taxon>Agaricomycotina</taxon>
        <taxon>Agaricomycetes</taxon>
        <taxon>Agaricomycetidae</taxon>
        <taxon>Agaricales</taxon>
        <taxon>Tricholomatineae</taxon>
        <taxon>Lyophyllaceae</taxon>
        <taxon>Hypsizygus</taxon>
    </lineage>
</organism>
<keyword evidence="5 6" id="KW-0472">Membrane</keyword>
<evidence type="ECO:0000256" key="6">
    <source>
        <dbReference type="SAM" id="Phobius"/>
    </source>
</evidence>
<dbReference type="InterPro" id="IPR009311">
    <property type="entry name" value="IFI6/IFI27-like"/>
</dbReference>
<dbReference type="InterPro" id="IPR038213">
    <property type="entry name" value="IFI6/IFI27-like_sf"/>
</dbReference>
<reference evidence="7" key="1">
    <citation type="submission" date="2018-04" db="EMBL/GenBank/DDBJ databases">
        <title>Whole genome sequencing of Hypsizygus marmoreus.</title>
        <authorList>
            <person name="Choi I.-G."/>
            <person name="Min B."/>
            <person name="Kim J.-G."/>
            <person name="Kim S."/>
            <person name="Oh Y.-L."/>
            <person name="Kong W.-S."/>
            <person name="Park H."/>
            <person name="Jeong J."/>
            <person name="Song E.-S."/>
        </authorList>
    </citation>
    <scope>NUCLEOTIDE SEQUENCE [LARGE SCALE GENOMIC DNA]</scope>
    <source>
        <strain evidence="7">51987-8</strain>
    </source>
</reference>
<evidence type="ECO:0000256" key="3">
    <source>
        <dbReference type="ARBA" id="ARBA00022692"/>
    </source>
</evidence>
<feature type="transmembrane region" description="Helical" evidence="6">
    <location>
        <begin position="64"/>
        <end position="86"/>
    </location>
</feature>
<proteinExistence type="inferred from homology"/>
<sequence length="170" mass="18680">MYLGAQALRFRDTKDTSLIDAIIQWLGKAFTQLEHLLGEGYHKSAEWFLSVIDAANEPLKQHPYVALFFATLIFLGPWILLLPLFLLQAFFFVILYILGFGLSGIIGGSPAALYQSFCYGGDTPSSSMFAMLQSTGTHYNVGTTSNGLLLTIRLLAGVFGVYVLVAFIVI</sequence>
<keyword evidence="8" id="KW-1185">Reference proteome</keyword>
<feature type="transmembrane region" description="Helical" evidence="6">
    <location>
        <begin position="93"/>
        <end position="114"/>
    </location>
</feature>
<evidence type="ECO:0000256" key="5">
    <source>
        <dbReference type="ARBA" id="ARBA00023136"/>
    </source>
</evidence>
<accession>A0A369J4M8</accession>
<dbReference type="Pfam" id="PF06140">
    <property type="entry name" value="Ifi-6-16"/>
    <property type="match status" value="1"/>
</dbReference>
<gene>
    <name evidence="7" type="ORF">Hypma_016409</name>
</gene>
<evidence type="ECO:0000256" key="2">
    <source>
        <dbReference type="ARBA" id="ARBA00007262"/>
    </source>
</evidence>
<comment type="similarity">
    <text evidence="2">Belongs to the IFI6/IFI27 family.</text>
</comment>
<dbReference type="EMBL" id="LUEZ02000096">
    <property type="protein sequence ID" value="RDB14653.1"/>
    <property type="molecule type" value="Genomic_DNA"/>
</dbReference>
<dbReference type="OrthoDB" id="440424at2759"/>
<dbReference type="InParanoid" id="A0A369J4M8"/>
<dbReference type="AlphaFoldDB" id="A0A369J4M8"/>
<comment type="caution">
    <text evidence="7">The sequence shown here is derived from an EMBL/GenBank/DDBJ whole genome shotgun (WGS) entry which is preliminary data.</text>
</comment>
<name>A0A369J4M8_HYPMA</name>
<evidence type="ECO:0000313" key="7">
    <source>
        <dbReference type="EMBL" id="RDB14653.1"/>
    </source>
</evidence>
<dbReference type="Gene3D" id="6.10.110.10">
    <property type="match status" value="1"/>
</dbReference>
<dbReference type="Proteomes" id="UP000076154">
    <property type="component" value="Unassembled WGS sequence"/>
</dbReference>
<comment type="subcellular location">
    <subcellularLocation>
        <location evidence="1">Membrane</location>
        <topology evidence="1">Multi-pass membrane protein</topology>
    </subcellularLocation>
</comment>
<evidence type="ECO:0000256" key="1">
    <source>
        <dbReference type="ARBA" id="ARBA00004141"/>
    </source>
</evidence>
<feature type="transmembrane region" description="Helical" evidence="6">
    <location>
        <begin position="148"/>
        <end position="169"/>
    </location>
</feature>
<keyword evidence="3 6" id="KW-0812">Transmembrane</keyword>
<dbReference type="GO" id="GO:0016020">
    <property type="term" value="C:membrane"/>
    <property type="evidence" value="ECO:0007669"/>
    <property type="project" value="UniProtKB-SubCell"/>
</dbReference>